<reference evidence="1" key="1">
    <citation type="submission" date="2020-03" db="EMBL/GenBank/DDBJ databases">
        <title>The deep terrestrial virosphere.</title>
        <authorList>
            <person name="Holmfeldt K."/>
            <person name="Nilsson E."/>
            <person name="Simone D."/>
            <person name="Lopez-Fernandez M."/>
            <person name="Wu X."/>
            <person name="de Brujin I."/>
            <person name="Lundin D."/>
            <person name="Andersson A."/>
            <person name="Bertilsson S."/>
            <person name="Dopson M."/>
        </authorList>
    </citation>
    <scope>NUCLEOTIDE SEQUENCE</scope>
    <source>
        <strain evidence="1">TM448A00064</strain>
        <strain evidence="2">TM448B00061</strain>
    </source>
</reference>
<evidence type="ECO:0000313" key="1">
    <source>
        <dbReference type="EMBL" id="QJA43916.1"/>
    </source>
</evidence>
<sequence>MVTKEIGYSGTVKPFKMFKWSKQEKEYVEVIDGNTRHQEETGGLVFTYAFDVAGEEVEVSKVVTAAQVASLTHAQTLAAAGQLLAAKLGLEG</sequence>
<name>A0A6H1Z7S0_9ZZZZ</name>
<dbReference type="EMBL" id="MT143971">
    <property type="protein sequence ID" value="QJA43916.1"/>
    <property type="molecule type" value="Genomic_DNA"/>
</dbReference>
<accession>A0A6H1Z7S0</accession>
<evidence type="ECO:0000313" key="2">
    <source>
        <dbReference type="EMBL" id="QJH93484.1"/>
    </source>
</evidence>
<gene>
    <name evidence="1" type="ORF">TM448A00064_0095</name>
    <name evidence="2" type="ORF">TM448B00061_0104</name>
</gene>
<organism evidence="1">
    <name type="scientific">viral metagenome</name>
    <dbReference type="NCBI Taxonomy" id="1070528"/>
    <lineage>
        <taxon>unclassified sequences</taxon>
        <taxon>metagenomes</taxon>
        <taxon>organismal metagenomes</taxon>
    </lineage>
</organism>
<dbReference type="EMBL" id="MT144588">
    <property type="protein sequence ID" value="QJH93484.1"/>
    <property type="molecule type" value="Genomic_DNA"/>
</dbReference>
<protein>
    <submittedName>
        <fullName evidence="1">Uncharacterized protein</fullName>
    </submittedName>
</protein>
<dbReference type="AlphaFoldDB" id="A0A6H1Z7S0"/>
<proteinExistence type="predicted"/>